<proteinExistence type="predicted"/>
<dbReference type="PANTHER" id="PTHR43130:SF3">
    <property type="entry name" value="HTH-TYPE TRANSCRIPTIONAL REGULATOR RV1931C"/>
    <property type="match status" value="1"/>
</dbReference>
<dbReference type="SMART" id="SM00342">
    <property type="entry name" value="HTH_ARAC"/>
    <property type="match status" value="1"/>
</dbReference>
<evidence type="ECO:0000256" key="1">
    <source>
        <dbReference type="ARBA" id="ARBA00023015"/>
    </source>
</evidence>
<dbReference type="CDD" id="cd03137">
    <property type="entry name" value="GATase1_AraC_1"/>
    <property type="match status" value="1"/>
</dbReference>
<keyword evidence="7" id="KW-1185">Reference proteome</keyword>
<dbReference type="Proteomes" id="UP000323876">
    <property type="component" value="Unassembled WGS sequence"/>
</dbReference>
<keyword evidence="1" id="KW-0805">Transcription regulation</keyword>
<dbReference type="InterPro" id="IPR009057">
    <property type="entry name" value="Homeodomain-like_sf"/>
</dbReference>
<keyword evidence="3" id="KW-0804">Transcription</keyword>
<evidence type="ECO:0000256" key="4">
    <source>
        <dbReference type="SAM" id="MobiDB-lite"/>
    </source>
</evidence>
<dbReference type="Pfam" id="PF01965">
    <property type="entry name" value="DJ-1_PfpI"/>
    <property type="match status" value="1"/>
</dbReference>
<dbReference type="InterPro" id="IPR029062">
    <property type="entry name" value="Class_I_gatase-like"/>
</dbReference>
<evidence type="ECO:0000259" key="5">
    <source>
        <dbReference type="PROSITE" id="PS01124"/>
    </source>
</evidence>
<name>A0A5N0E9Q6_9NOCA</name>
<keyword evidence="2" id="KW-0238">DNA-binding</keyword>
<feature type="region of interest" description="Disordered" evidence="4">
    <location>
        <begin position="1"/>
        <end position="21"/>
    </location>
</feature>
<dbReference type="SUPFAM" id="SSF52317">
    <property type="entry name" value="Class I glutamine amidotransferase-like"/>
    <property type="match status" value="1"/>
</dbReference>
<accession>A0A5N0E9Q6</accession>
<dbReference type="PANTHER" id="PTHR43130">
    <property type="entry name" value="ARAC-FAMILY TRANSCRIPTIONAL REGULATOR"/>
    <property type="match status" value="1"/>
</dbReference>
<protein>
    <submittedName>
        <fullName evidence="6">Helix-turn-helix domain-containing protein</fullName>
    </submittedName>
</protein>
<dbReference type="PROSITE" id="PS01124">
    <property type="entry name" value="HTH_ARAC_FAMILY_2"/>
    <property type="match status" value="1"/>
</dbReference>
<dbReference type="AlphaFoldDB" id="A0A5N0E9Q6"/>
<organism evidence="6 7">
    <name type="scientific">Nocardia colli</name>
    <dbReference type="NCBI Taxonomy" id="2545717"/>
    <lineage>
        <taxon>Bacteria</taxon>
        <taxon>Bacillati</taxon>
        <taxon>Actinomycetota</taxon>
        <taxon>Actinomycetes</taxon>
        <taxon>Mycobacteriales</taxon>
        <taxon>Nocardiaceae</taxon>
        <taxon>Nocardia</taxon>
    </lineage>
</organism>
<feature type="domain" description="HTH araC/xylS-type" evidence="5">
    <location>
        <begin position="250"/>
        <end position="348"/>
    </location>
</feature>
<dbReference type="GO" id="GO:0003700">
    <property type="term" value="F:DNA-binding transcription factor activity"/>
    <property type="evidence" value="ECO:0007669"/>
    <property type="project" value="InterPro"/>
</dbReference>
<evidence type="ECO:0000256" key="2">
    <source>
        <dbReference type="ARBA" id="ARBA00023125"/>
    </source>
</evidence>
<dbReference type="SUPFAM" id="SSF46689">
    <property type="entry name" value="Homeodomain-like"/>
    <property type="match status" value="2"/>
</dbReference>
<dbReference type="PROSITE" id="PS00041">
    <property type="entry name" value="HTH_ARAC_FAMILY_1"/>
    <property type="match status" value="1"/>
</dbReference>
<reference evidence="6 7" key="1">
    <citation type="submission" date="2019-09" db="EMBL/GenBank/DDBJ databases">
        <authorList>
            <person name="Wang X."/>
        </authorList>
    </citation>
    <scope>NUCLEOTIDE SEQUENCE [LARGE SCALE GENOMIC DNA]</scope>
    <source>
        <strain evidence="6 7">CICC 11023</strain>
    </source>
</reference>
<dbReference type="Gene3D" id="3.40.50.880">
    <property type="match status" value="1"/>
</dbReference>
<dbReference type="OrthoDB" id="4350011at2"/>
<sequence>MFATGSRAFGRRRSSNSNDPKGCELVREEVVLPPETAHRVAVLSFDGVGTFEVALAVQVFAAANDHAGTELYEVAVAGPAGPTTTRTGRGTSYALLPDRSLAWAESAHTIVVPAAPTIYQPPPDIAATILRAHANGARIVTLCLGTFLVAATGLLDGCQATTHWHWAEQLATDYPKIHVHPERLFVADGEFFTSGGGTAAMDLILHLIERDHGSALATEVARFLVAPIRRDGDQAQRAGWDVPEQPRSLVDTLYWAENHLAETLTVAMLAQHAGMSVRTFSRQCRDALGIPPMEWLQRARVRRAQELLQRTTWTVQRIAEASGFGSESALRYHFTRLTELTPGEYRSQFGAARGRRPATEQVVA</sequence>
<dbReference type="InterPro" id="IPR018060">
    <property type="entry name" value="HTH_AraC"/>
</dbReference>
<dbReference type="Pfam" id="PF12833">
    <property type="entry name" value="HTH_18"/>
    <property type="match status" value="1"/>
</dbReference>
<dbReference type="InterPro" id="IPR002818">
    <property type="entry name" value="DJ-1/PfpI"/>
</dbReference>
<comment type="caution">
    <text evidence="6">The sequence shown here is derived from an EMBL/GenBank/DDBJ whole genome shotgun (WGS) entry which is preliminary data.</text>
</comment>
<gene>
    <name evidence="6" type="ORF">F3087_29085</name>
</gene>
<evidence type="ECO:0000313" key="7">
    <source>
        <dbReference type="Proteomes" id="UP000323876"/>
    </source>
</evidence>
<dbReference type="InterPro" id="IPR018062">
    <property type="entry name" value="HTH_AraC-typ_CS"/>
</dbReference>
<dbReference type="GO" id="GO:0043565">
    <property type="term" value="F:sequence-specific DNA binding"/>
    <property type="evidence" value="ECO:0007669"/>
    <property type="project" value="InterPro"/>
</dbReference>
<evidence type="ECO:0000256" key="3">
    <source>
        <dbReference type="ARBA" id="ARBA00023163"/>
    </source>
</evidence>
<dbReference type="Gene3D" id="1.10.10.60">
    <property type="entry name" value="Homeodomain-like"/>
    <property type="match status" value="1"/>
</dbReference>
<evidence type="ECO:0000313" key="6">
    <source>
        <dbReference type="EMBL" id="KAA8885686.1"/>
    </source>
</evidence>
<dbReference type="EMBL" id="VXLC01000015">
    <property type="protein sequence ID" value="KAA8885686.1"/>
    <property type="molecule type" value="Genomic_DNA"/>
</dbReference>
<dbReference type="InterPro" id="IPR052158">
    <property type="entry name" value="INH-QAR"/>
</dbReference>